<evidence type="ECO:0000313" key="1">
    <source>
        <dbReference type="EMBL" id="SDP61414.1"/>
    </source>
</evidence>
<dbReference type="RefSeq" id="WP_157693094.1">
    <property type="nucleotide sequence ID" value="NZ_LT629711.1"/>
</dbReference>
<reference evidence="2" key="1">
    <citation type="submission" date="2016-10" db="EMBL/GenBank/DDBJ databases">
        <authorList>
            <person name="Varghese N."/>
            <person name="Submissions S."/>
        </authorList>
    </citation>
    <scope>NUCLEOTIDE SEQUENCE [LARGE SCALE GENOMIC DNA]</scope>
    <source>
        <strain evidence="2">DSM 22329</strain>
    </source>
</reference>
<organism evidence="1 2">
    <name type="scientific">Pedococcus dokdonensis</name>
    <dbReference type="NCBI Taxonomy" id="443156"/>
    <lineage>
        <taxon>Bacteria</taxon>
        <taxon>Bacillati</taxon>
        <taxon>Actinomycetota</taxon>
        <taxon>Actinomycetes</taxon>
        <taxon>Micrococcales</taxon>
        <taxon>Intrasporangiaceae</taxon>
        <taxon>Pedococcus</taxon>
    </lineage>
</organism>
<name>A0A1H0U5F9_9MICO</name>
<keyword evidence="2" id="KW-1185">Reference proteome</keyword>
<protein>
    <submittedName>
        <fullName evidence="1">Uncharacterized protein</fullName>
    </submittedName>
</protein>
<evidence type="ECO:0000313" key="2">
    <source>
        <dbReference type="Proteomes" id="UP000199077"/>
    </source>
</evidence>
<dbReference type="STRING" id="443156.SAMN04489867_3144"/>
<dbReference type="OrthoDB" id="3777129at2"/>
<dbReference type="AlphaFoldDB" id="A0A1H0U5F9"/>
<proteinExistence type="predicted"/>
<gene>
    <name evidence="1" type="ORF">SAMN04489867_3144</name>
</gene>
<accession>A0A1H0U5F9</accession>
<dbReference type="Proteomes" id="UP000199077">
    <property type="component" value="Chromosome I"/>
</dbReference>
<dbReference type="EMBL" id="LT629711">
    <property type="protein sequence ID" value="SDP61414.1"/>
    <property type="molecule type" value="Genomic_DNA"/>
</dbReference>
<sequence length="149" mass="15471">MQRARRTNPYPFTWEIPVAAVVATVLLLVLGVHAGRAVANLVAGGGLTLPSRETLFTSVPGVLGGGAGAGLTGTAAHLAGATAVRVWVGVAEAMVLTLTVWVGKVGLGRWGPGRIQGMASREEAARLLGRSRLRKVGAVVRPDLYGRER</sequence>